<accession>Q4PN54</accession>
<dbReference type="EMBL" id="DQ065919">
    <property type="protein sequence ID" value="AAY66556.1"/>
    <property type="molecule type" value="mRNA"/>
</dbReference>
<protein>
    <submittedName>
        <fullName evidence="1">Putative secreted salivary protein</fullName>
    </submittedName>
</protein>
<reference evidence="1" key="1">
    <citation type="submission" date="2005-05" db="EMBL/GenBank/DDBJ databases">
        <authorList>
            <person name="Tseng H.-P."/>
            <person name="Hseu T.-H."/>
            <person name="Buhler D.R."/>
            <person name="Wang W.-D."/>
            <person name="Tsai H.-L."/>
            <person name="Hu C.-H."/>
        </authorList>
    </citation>
    <scope>NUCLEOTIDE SEQUENCE</scope>
    <source>
        <strain evidence="1">IS-6-12-J-cluster-263</strain>
        <tissue evidence="1">Salivary glands</tissue>
    </source>
</reference>
<evidence type="ECO:0000313" key="1">
    <source>
        <dbReference type="EMBL" id="AAY66556.1"/>
    </source>
</evidence>
<proteinExistence type="evidence at transcript level"/>
<name>Q4PN54_IXOSC</name>
<sequence length="37" mass="3813">MAPPSVVVVGLCYRLASLLPPLPSFRSREGGSLTPGS</sequence>
<organism evidence="1">
    <name type="scientific">Ixodes scapularis</name>
    <name type="common">Black-legged tick</name>
    <name type="synonym">Deer tick</name>
    <dbReference type="NCBI Taxonomy" id="6945"/>
    <lineage>
        <taxon>Eukaryota</taxon>
        <taxon>Metazoa</taxon>
        <taxon>Ecdysozoa</taxon>
        <taxon>Arthropoda</taxon>
        <taxon>Chelicerata</taxon>
        <taxon>Arachnida</taxon>
        <taxon>Acari</taxon>
        <taxon>Parasitiformes</taxon>
        <taxon>Ixodida</taxon>
        <taxon>Ixodoidea</taxon>
        <taxon>Ixodidae</taxon>
        <taxon>Ixodinae</taxon>
        <taxon>Ixodes</taxon>
    </lineage>
</organism>
<reference evidence="1" key="2">
    <citation type="journal article" date="2006" name="Insect Biochem. Mol. Biol.">
        <title>An annotated catalog of salivary gland transcripts from Ixodes scapularis ticks.</title>
        <authorList>
            <person name="Ribeiro J.M."/>
            <person name="Alarcon-Chaidez F."/>
            <person name="Francischetti I.M."/>
            <person name="Mans B.J."/>
            <person name="Mather T.N."/>
            <person name="Valenzuela J.G."/>
            <person name="Wikel S.K."/>
        </authorList>
    </citation>
    <scope>NUCLEOTIDE SEQUENCE</scope>
    <source>
        <strain evidence="1">IS-6-12-J-cluster-263</strain>
        <tissue evidence="1">Salivary glands</tissue>
    </source>
</reference>
<dbReference type="AlphaFoldDB" id="Q4PN54"/>